<gene>
    <name evidence="2" type="ORF">XBKB1_2530002</name>
</gene>
<dbReference type="EMBL" id="CBSZ010000172">
    <property type="protein sequence ID" value="CDH24226.1"/>
    <property type="molecule type" value="Genomic_DNA"/>
</dbReference>
<dbReference type="InterPro" id="IPR015002">
    <property type="entry name" value="T6SS_Tdi1_C"/>
</dbReference>
<evidence type="ECO:0000259" key="1">
    <source>
        <dbReference type="Pfam" id="PF08906"/>
    </source>
</evidence>
<name>A0A077PTW2_XENBV</name>
<dbReference type="HOGENOM" id="CLU_2686965_0_0_6"/>
<dbReference type="RefSeq" id="WP_172664663.1">
    <property type="nucleotide sequence ID" value="NZ_CAWLXS010000247.1"/>
</dbReference>
<dbReference type="Pfam" id="PF08906">
    <property type="entry name" value="T6SS_Tdi1_C"/>
    <property type="match status" value="1"/>
</dbReference>
<reference evidence="2" key="1">
    <citation type="submission" date="2013-07" db="EMBL/GenBank/DDBJ databases">
        <title>Sub-species coevolution in mutualistic symbiosis.</title>
        <authorList>
            <person name="Murfin K."/>
            <person name="Klassen J."/>
            <person name="Lee M."/>
            <person name="Forst S."/>
            <person name="Stock P."/>
            <person name="Goodrich-Blair H."/>
        </authorList>
    </citation>
    <scope>NUCLEOTIDE SEQUENCE [LARGE SCALE GENOMIC DNA]</scope>
    <source>
        <strain evidence="2">Kraussei Becker Underwood</strain>
    </source>
</reference>
<sequence>MKSIDDIDLKGSAKTGIFSRAVDKYGPLGENEIFGFEPAIILGGEIKFENVRKSDMHIHFDILRQFADPDIQEI</sequence>
<evidence type="ECO:0000313" key="3">
    <source>
        <dbReference type="Proteomes" id="UP000028493"/>
    </source>
</evidence>
<feature type="domain" description="T6SS immunity protein Tdi1 C-terminal" evidence="1">
    <location>
        <begin position="13"/>
        <end position="66"/>
    </location>
</feature>
<dbReference type="AlphaFoldDB" id="A0A077PTW2"/>
<dbReference type="Proteomes" id="UP000028493">
    <property type="component" value="Unassembled WGS sequence"/>
</dbReference>
<accession>A0A077PTW2</accession>
<evidence type="ECO:0000313" key="2">
    <source>
        <dbReference type="EMBL" id="CDH24226.1"/>
    </source>
</evidence>
<protein>
    <recommendedName>
        <fullName evidence="1">T6SS immunity protein Tdi1 C-terminal domain-containing protein</fullName>
    </recommendedName>
</protein>
<organism evidence="2 3">
    <name type="scientific">Xenorhabdus bovienii str. kraussei Becker Underwood</name>
    <dbReference type="NCBI Taxonomy" id="1398204"/>
    <lineage>
        <taxon>Bacteria</taxon>
        <taxon>Pseudomonadati</taxon>
        <taxon>Pseudomonadota</taxon>
        <taxon>Gammaproteobacteria</taxon>
        <taxon>Enterobacterales</taxon>
        <taxon>Morganellaceae</taxon>
        <taxon>Xenorhabdus</taxon>
    </lineage>
</organism>
<comment type="caution">
    <text evidence="2">The sequence shown here is derived from an EMBL/GenBank/DDBJ whole genome shotgun (WGS) entry which is preliminary data.</text>
</comment>
<proteinExistence type="predicted"/>